<dbReference type="InterPro" id="IPR050834">
    <property type="entry name" value="Glycosyltransf_2"/>
</dbReference>
<dbReference type="SUPFAM" id="SSF53448">
    <property type="entry name" value="Nucleotide-diphospho-sugar transferases"/>
    <property type="match status" value="1"/>
</dbReference>
<dbReference type="Pfam" id="PF13641">
    <property type="entry name" value="Glyco_tranf_2_3"/>
    <property type="match status" value="1"/>
</dbReference>
<feature type="transmembrane region" description="Helical" evidence="1">
    <location>
        <begin position="644"/>
        <end position="664"/>
    </location>
</feature>
<feature type="transmembrane region" description="Helical" evidence="1">
    <location>
        <begin position="614"/>
        <end position="637"/>
    </location>
</feature>
<dbReference type="GO" id="GO:0016740">
    <property type="term" value="F:transferase activity"/>
    <property type="evidence" value="ECO:0007669"/>
    <property type="project" value="UniProtKB-KW"/>
</dbReference>
<protein>
    <submittedName>
        <fullName evidence="2">Glycosyltransferase, GT2 family</fullName>
    </submittedName>
</protein>
<feature type="transmembrane region" description="Helical" evidence="1">
    <location>
        <begin position="507"/>
        <end position="536"/>
    </location>
</feature>
<feature type="transmembrane region" description="Helical" evidence="1">
    <location>
        <begin position="886"/>
        <end position="906"/>
    </location>
</feature>
<gene>
    <name evidence="2" type="ORF">SAMN06296378_0119</name>
</gene>
<dbReference type="AlphaFoldDB" id="A0A2C8Y755"/>
<dbReference type="EMBL" id="OCST01000001">
    <property type="protein sequence ID" value="SOE46005.1"/>
    <property type="molecule type" value="Genomic_DNA"/>
</dbReference>
<dbReference type="PANTHER" id="PTHR43685">
    <property type="entry name" value="GLYCOSYLTRANSFERASE"/>
    <property type="match status" value="1"/>
</dbReference>
<evidence type="ECO:0000313" key="2">
    <source>
        <dbReference type="EMBL" id="SOE46005.1"/>
    </source>
</evidence>
<evidence type="ECO:0000313" key="3">
    <source>
        <dbReference type="Proteomes" id="UP000219440"/>
    </source>
</evidence>
<evidence type="ECO:0000256" key="1">
    <source>
        <dbReference type="SAM" id="Phobius"/>
    </source>
</evidence>
<dbReference type="Gene3D" id="3.90.550.10">
    <property type="entry name" value="Spore Coat Polysaccharide Biosynthesis Protein SpsA, Chain A"/>
    <property type="match status" value="1"/>
</dbReference>
<keyword evidence="1" id="KW-0472">Membrane</keyword>
<keyword evidence="2" id="KW-0808">Transferase</keyword>
<dbReference type="InterPro" id="IPR029044">
    <property type="entry name" value="Nucleotide-diphossugar_trans"/>
</dbReference>
<sequence>MLVALNGARYLPRTLAALAAQTRRPDSTVFVDAGSTDASPSLLAAAGSTRLVTTPARRSFGGAVTHAMQVSPPAESENEWMWLLGHDNAPDPTALAALLGAVEVAPSVAIAGPKLMRLDEPDVIASFGESLTAYGRSVSLVDGELDQAQHDIHSDHLGVAAGGMLVRRTVFAALGGFDPALPSADAALDFAVRARLAGHRVIGVPAARVTSAGPPELFGRKSVSVGAQNRIRRFAQLHRRLAWSPTVALPLHWLTLVPLAVLRSLGHLVAKRPGAVGGELGAAFRAAFDGSIPAARSNIRRNRTMSWAAVDALRLSWADMRERRSSEHSAAASGYMTVRDRPGFFVGGGAWVVLLAAIAGVVAFGRFVDAPALAGGGLLPLSTTVSKLWSHVGYGWHDIASGFTGAADPFAIVLAVLGSLTFWSPSLSIVLLYLAALPLAALSAWFCAARLTQRAWPPAVAAIAWAVAPPFLASLTGGHLGAVIAHILLPTLVLAVVNAARNWSMSALAALLFAAIVASAPILAPALVMGLVAWTVVNPRGLLRILGIPIPAAALFAPLVIEQVSRGNWLAIFAEPGLPVGDVVPTPLHLLLGVPSHGLAGWDLFLAQFGLPPGIAPIVVAALLAPLAILALVSLFVPGFRRSVPALVMALMGFSTAVAVSQLMVTTIGSTATPIWAGPALSLYWFGLTGAMVVTLDVVRRAEVAPALVAAVTLVALAAPMVTVAATGTIAVAASNGRLLPAFASAEAANRPELGTLQITAQPNGGIATTVHRGLGTTLDEQSTLAATDDSLGPRDARIATLAGNLASRSGFDIAGELDALQIAFVLLPNVTDDGAAGTRQRVADALDGNRSLTPIGATANGFLWNYGNIADGPAPVGPGPLDTTLGVWVIIGQAVVIGLTLLLAIPTTKRRRVRAARVDFRIDGTTADPVSTDGVTA</sequence>
<feature type="transmembrane region" description="Helical" evidence="1">
    <location>
        <begin position="241"/>
        <end position="262"/>
    </location>
</feature>
<feature type="transmembrane region" description="Helical" evidence="1">
    <location>
        <begin position="429"/>
        <end position="448"/>
    </location>
</feature>
<keyword evidence="3" id="KW-1185">Reference proteome</keyword>
<organism evidence="2 3">
    <name type="scientific">Salinibacterium xinjiangense</name>
    <dbReference type="NCBI Taxonomy" id="386302"/>
    <lineage>
        <taxon>Bacteria</taxon>
        <taxon>Bacillati</taxon>
        <taxon>Actinomycetota</taxon>
        <taxon>Actinomycetes</taxon>
        <taxon>Micrococcales</taxon>
        <taxon>Microbacteriaceae</taxon>
        <taxon>Salinibacterium</taxon>
    </lineage>
</organism>
<proteinExistence type="predicted"/>
<keyword evidence="1" id="KW-1133">Transmembrane helix</keyword>
<feature type="transmembrane region" description="Helical" evidence="1">
    <location>
        <begin position="344"/>
        <end position="364"/>
    </location>
</feature>
<name>A0A2C8Y755_9MICO</name>
<feature type="transmembrane region" description="Helical" evidence="1">
    <location>
        <begin position="455"/>
        <end position="473"/>
    </location>
</feature>
<dbReference type="PANTHER" id="PTHR43685:SF3">
    <property type="entry name" value="SLR2126 PROTEIN"/>
    <property type="match status" value="1"/>
</dbReference>
<feature type="transmembrane region" description="Helical" evidence="1">
    <location>
        <begin position="708"/>
        <end position="734"/>
    </location>
</feature>
<accession>A0A2C8Y755</accession>
<feature type="transmembrane region" description="Helical" evidence="1">
    <location>
        <begin position="676"/>
        <end position="696"/>
    </location>
</feature>
<feature type="transmembrane region" description="Helical" evidence="1">
    <location>
        <begin position="479"/>
        <end position="500"/>
    </location>
</feature>
<keyword evidence="1" id="KW-0812">Transmembrane</keyword>
<dbReference type="Proteomes" id="UP000219440">
    <property type="component" value="Unassembled WGS sequence"/>
</dbReference>
<reference evidence="2 3" key="1">
    <citation type="submission" date="2017-09" db="EMBL/GenBank/DDBJ databases">
        <authorList>
            <person name="Ehlers B."/>
            <person name="Leendertz F.H."/>
        </authorList>
    </citation>
    <scope>NUCLEOTIDE SEQUENCE [LARGE SCALE GENOMIC DNA]</scope>
    <source>
        <strain evidence="2 3">CGMCC 1.05381</strain>
    </source>
</reference>